<evidence type="ECO:0000313" key="3">
    <source>
        <dbReference type="Proteomes" id="UP001259659"/>
    </source>
</evidence>
<proteinExistence type="predicted"/>
<feature type="transmembrane region" description="Helical" evidence="1">
    <location>
        <begin position="75"/>
        <end position="92"/>
    </location>
</feature>
<dbReference type="EMBL" id="JAMQON010000001">
    <property type="protein sequence ID" value="MDS0258903.1"/>
    <property type="molecule type" value="Genomic_DNA"/>
</dbReference>
<dbReference type="Proteomes" id="UP001259659">
    <property type="component" value="Unassembled WGS sequence"/>
</dbReference>
<protein>
    <submittedName>
        <fullName evidence="2">Uncharacterized protein</fullName>
    </submittedName>
</protein>
<feature type="transmembrane region" description="Helical" evidence="1">
    <location>
        <begin position="155"/>
        <end position="172"/>
    </location>
</feature>
<keyword evidence="1" id="KW-1133">Transmembrane helix</keyword>
<dbReference type="RefSeq" id="WP_310918475.1">
    <property type="nucleotide sequence ID" value="NZ_JAMQON010000001.1"/>
</dbReference>
<gene>
    <name evidence="2" type="ORF">NDI56_05795</name>
</gene>
<accession>A0ABU2FAG0</accession>
<sequence length="181" mass="19176">MAGAVAIVAVVENVIDWGFAVSLVFTGGMALAFALGAARNHRQQLAVIGALLVLVVLFVVAGVEEATTSQLGEGIPMLLAIGFVPLAMLSAIPLYRAGELYRGAPADGSHRLLLTAAAIPWIGGAFGYFFLQQFLRATQSLYGPKELLIKSLFDIWPPVVVMLVGAGFVYGVHRATRPDPR</sequence>
<evidence type="ECO:0000313" key="2">
    <source>
        <dbReference type="EMBL" id="MDS0258903.1"/>
    </source>
</evidence>
<keyword evidence="3" id="KW-1185">Reference proteome</keyword>
<feature type="transmembrane region" description="Helical" evidence="1">
    <location>
        <begin position="112"/>
        <end position="135"/>
    </location>
</feature>
<keyword evidence="1" id="KW-0812">Transmembrane</keyword>
<name>A0ABU2FAG0_9EURY</name>
<organism evidence="2 3">
    <name type="scientific">Haloarcula saliterrae</name>
    <dbReference type="NCBI Taxonomy" id="2950534"/>
    <lineage>
        <taxon>Archaea</taxon>
        <taxon>Methanobacteriati</taxon>
        <taxon>Methanobacteriota</taxon>
        <taxon>Stenosarchaea group</taxon>
        <taxon>Halobacteria</taxon>
        <taxon>Halobacteriales</taxon>
        <taxon>Haloarculaceae</taxon>
        <taxon>Haloarcula</taxon>
    </lineage>
</organism>
<feature type="transmembrane region" description="Helical" evidence="1">
    <location>
        <begin position="17"/>
        <end position="38"/>
    </location>
</feature>
<feature type="transmembrane region" description="Helical" evidence="1">
    <location>
        <begin position="45"/>
        <end position="63"/>
    </location>
</feature>
<reference evidence="2 3" key="1">
    <citation type="submission" date="2022-06" db="EMBL/GenBank/DDBJ databases">
        <title>Haloarcula sp. a new haloarchaeum isolate from saline soil.</title>
        <authorList>
            <person name="Strakova D."/>
            <person name="Galisteo C."/>
            <person name="Sanchez-Porro C."/>
            <person name="Ventosa A."/>
        </authorList>
    </citation>
    <scope>NUCLEOTIDE SEQUENCE [LARGE SCALE GENOMIC DNA]</scope>
    <source>
        <strain evidence="2 3">S1CR25-12</strain>
    </source>
</reference>
<evidence type="ECO:0000256" key="1">
    <source>
        <dbReference type="SAM" id="Phobius"/>
    </source>
</evidence>
<keyword evidence="1" id="KW-0472">Membrane</keyword>
<comment type="caution">
    <text evidence="2">The sequence shown here is derived from an EMBL/GenBank/DDBJ whole genome shotgun (WGS) entry which is preliminary data.</text>
</comment>